<keyword evidence="2" id="KW-1185">Reference proteome</keyword>
<sequence>MSSVIRRFVHLIVDDLKNSYTLRRIDIGPLFAGVPKDLGMQTVRLPRPVVCFETHDKYKNQTEFFLLGSKIVSINANRCTIMYDTLTSSMFSGPDLQQGKGLEPAWAAVQGKLCLANASADDYNKPCFESMRYDDHLRSWFWDLLPSPPFAHEPFERHTFITSFAAAGDGKNIWISTKDEGTYTFDITTAAWCKEGDWTLPFAGQLQYIPDYNLCFGFCRGSNNLCSADLIAGASEPPSHINVWEDVDGYNGAKGWHLACSYLTYLGCGRFCVTRFYDTRQYDCYMPLCDVAVMTAVEVKHTSNIGELQVTKWASRCYKFASGTCRGWAF</sequence>
<reference evidence="1" key="1">
    <citation type="submission" date="2021-05" db="EMBL/GenBank/DDBJ databases">
        <authorList>
            <person name="Scholz U."/>
            <person name="Mascher M."/>
            <person name="Fiebig A."/>
        </authorList>
    </citation>
    <scope>NUCLEOTIDE SEQUENCE [LARGE SCALE GENOMIC DNA]</scope>
</reference>
<organism evidence="1 2">
    <name type="scientific">Avena sativa</name>
    <name type="common">Oat</name>
    <dbReference type="NCBI Taxonomy" id="4498"/>
    <lineage>
        <taxon>Eukaryota</taxon>
        <taxon>Viridiplantae</taxon>
        <taxon>Streptophyta</taxon>
        <taxon>Embryophyta</taxon>
        <taxon>Tracheophyta</taxon>
        <taxon>Spermatophyta</taxon>
        <taxon>Magnoliopsida</taxon>
        <taxon>Liliopsida</taxon>
        <taxon>Poales</taxon>
        <taxon>Poaceae</taxon>
        <taxon>BOP clade</taxon>
        <taxon>Pooideae</taxon>
        <taxon>Poodae</taxon>
        <taxon>Poeae</taxon>
        <taxon>Poeae Chloroplast Group 1 (Aveneae type)</taxon>
        <taxon>Aveninae</taxon>
        <taxon>Avena</taxon>
    </lineage>
</organism>
<reference evidence="1" key="2">
    <citation type="submission" date="2025-09" db="UniProtKB">
        <authorList>
            <consortium name="EnsemblPlants"/>
        </authorList>
    </citation>
    <scope>IDENTIFICATION</scope>
</reference>
<dbReference type="Proteomes" id="UP001732700">
    <property type="component" value="Chromosome 1A"/>
</dbReference>
<proteinExistence type="predicted"/>
<protein>
    <submittedName>
        <fullName evidence="1">Uncharacterized protein</fullName>
    </submittedName>
</protein>
<name>A0ACD5TGP9_AVESA</name>
<dbReference type="EnsemblPlants" id="AVESA.00010b.r2.1AG0051480.1">
    <property type="protein sequence ID" value="AVESA.00010b.r2.1AG0051480.1.CDS.1"/>
    <property type="gene ID" value="AVESA.00010b.r2.1AG0051480"/>
</dbReference>
<evidence type="ECO:0000313" key="2">
    <source>
        <dbReference type="Proteomes" id="UP001732700"/>
    </source>
</evidence>
<evidence type="ECO:0000313" key="1">
    <source>
        <dbReference type="EnsemblPlants" id="AVESA.00010b.r2.1AG0051480.1.CDS.1"/>
    </source>
</evidence>
<accession>A0ACD5TGP9</accession>